<dbReference type="Proteomes" id="UP000694920">
    <property type="component" value="Unplaced"/>
</dbReference>
<dbReference type="CTD" id="8409"/>
<evidence type="ECO:0000313" key="5">
    <source>
        <dbReference type="RefSeq" id="XP_024936076.1"/>
    </source>
</evidence>
<dbReference type="PRINTS" id="PR01502">
    <property type="entry name" value="UXTPROTEIN"/>
</dbReference>
<dbReference type="GO" id="GO:0003714">
    <property type="term" value="F:transcription corepressor activity"/>
    <property type="evidence" value="ECO:0007669"/>
    <property type="project" value="InterPro"/>
</dbReference>
<proteinExistence type="inferred from homology"/>
<dbReference type="Gene3D" id="1.10.287.370">
    <property type="match status" value="1"/>
</dbReference>
<dbReference type="GeneID" id="107262916"/>
<accession>A0AAJ7BGE5</accession>
<feature type="coiled-coil region" evidence="2">
    <location>
        <begin position="17"/>
        <end position="44"/>
    </location>
</feature>
<reference evidence="4 5" key="1">
    <citation type="submission" date="2025-04" db="UniProtKB">
        <authorList>
            <consortium name="RefSeq"/>
        </authorList>
    </citation>
    <scope>IDENTIFICATION</scope>
</reference>
<dbReference type="InterPro" id="IPR003994">
    <property type="entry name" value="UXT"/>
</dbReference>
<protein>
    <submittedName>
        <fullName evidence="4 5">Protein UXT homolog</fullName>
    </submittedName>
</protein>
<dbReference type="PANTHER" id="PTHR13345">
    <property type="entry name" value="MEDIATOR OF RNA POLYMERASE II TRANSCRIPTION SUBUNIT 10"/>
    <property type="match status" value="1"/>
</dbReference>
<dbReference type="RefSeq" id="XP_015585066.1">
    <property type="nucleotide sequence ID" value="XM_015729580.2"/>
</dbReference>
<evidence type="ECO:0000256" key="1">
    <source>
        <dbReference type="ARBA" id="ARBA00007666"/>
    </source>
</evidence>
<dbReference type="AlphaFoldDB" id="A0AAJ7BGE5"/>
<dbReference type="PANTHER" id="PTHR13345:SF9">
    <property type="entry name" value="PROTEIN UXT"/>
    <property type="match status" value="1"/>
</dbReference>
<comment type="similarity">
    <text evidence="1">Belongs to the UXT family.</text>
</comment>
<organism evidence="3 4">
    <name type="scientific">Cephus cinctus</name>
    <name type="common">Wheat stem sawfly</name>
    <dbReference type="NCBI Taxonomy" id="211228"/>
    <lineage>
        <taxon>Eukaryota</taxon>
        <taxon>Metazoa</taxon>
        <taxon>Ecdysozoa</taxon>
        <taxon>Arthropoda</taxon>
        <taxon>Hexapoda</taxon>
        <taxon>Insecta</taxon>
        <taxon>Pterygota</taxon>
        <taxon>Neoptera</taxon>
        <taxon>Endopterygota</taxon>
        <taxon>Hymenoptera</taxon>
        <taxon>Cephoidea</taxon>
        <taxon>Cephidae</taxon>
        <taxon>Cephus</taxon>
    </lineage>
</organism>
<gene>
    <name evidence="4 5" type="primary">LOC107262916</name>
</gene>
<evidence type="ECO:0000256" key="2">
    <source>
        <dbReference type="SAM" id="Coils"/>
    </source>
</evidence>
<sequence length="143" mass="16297">MNPDVQKKILQFESFMNDVLRADLAKLAEKLDSKNAEMAEFLELKSIIKTLKDTNVDKSGFKTKVDMGNNFYIQANIEDASNILLDVGLGHFVEFSLDEALTVIDVRLKLFQRQIDNLRKQIARTNAHIKLVLIGIKDLQDMT</sequence>
<dbReference type="Pfam" id="PF02996">
    <property type="entry name" value="Prefoldin"/>
    <property type="match status" value="1"/>
</dbReference>
<dbReference type="GO" id="GO:0045944">
    <property type="term" value="P:positive regulation of transcription by RNA polymerase II"/>
    <property type="evidence" value="ECO:0007669"/>
    <property type="project" value="TreeGrafter"/>
</dbReference>
<keyword evidence="2" id="KW-0175">Coiled coil</keyword>
<dbReference type="CDD" id="cd23158">
    <property type="entry name" value="Prefoldin_UXT"/>
    <property type="match status" value="1"/>
</dbReference>
<dbReference type="SUPFAM" id="SSF46579">
    <property type="entry name" value="Prefoldin"/>
    <property type="match status" value="1"/>
</dbReference>
<dbReference type="InterPro" id="IPR004127">
    <property type="entry name" value="Prefoldin_subunit_alpha"/>
</dbReference>
<dbReference type="InterPro" id="IPR009053">
    <property type="entry name" value="Prefoldin"/>
</dbReference>
<dbReference type="KEGG" id="ccin:107262916"/>
<name>A0AAJ7BGE5_CEPCN</name>
<dbReference type="RefSeq" id="XP_024936076.1">
    <property type="nucleotide sequence ID" value="XM_025080308.1"/>
</dbReference>
<dbReference type="GO" id="GO:0000122">
    <property type="term" value="P:negative regulation of transcription by RNA polymerase II"/>
    <property type="evidence" value="ECO:0007669"/>
    <property type="project" value="InterPro"/>
</dbReference>
<evidence type="ECO:0000313" key="4">
    <source>
        <dbReference type="RefSeq" id="XP_015585066.1"/>
    </source>
</evidence>
<dbReference type="GO" id="GO:0016592">
    <property type="term" value="C:mediator complex"/>
    <property type="evidence" value="ECO:0007669"/>
    <property type="project" value="TreeGrafter"/>
</dbReference>
<evidence type="ECO:0000313" key="3">
    <source>
        <dbReference type="Proteomes" id="UP000694920"/>
    </source>
</evidence>
<keyword evidence="3" id="KW-1185">Reference proteome</keyword>